<protein>
    <submittedName>
        <fullName evidence="2">Uncharacterized protein</fullName>
    </submittedName>
</protein>
<reference evidence="2 3" key="1">
    <citation type="submission" date="2013-08" db="EMBL/GenBank/DDBJ databases">
        <title>Genome sequencing of Cellulomonas carbonis T26.</title>
        <authorList>
            <person name="Chen F."/>
            <person name="Li Y."/>
            <person name="Wang G."/>
        </authorList>
    </citation>
    <scope>NUCLEOTIDE SEQUENCE [LARGE SCALE GENOMIC DNA]</scope>
    <source>
        <strain evidence="2 3">T26</strain>
    </source>
</reference>
<keyword evidence="3" id="KW-1185">Reference proteome</keyword>
<gene>
    <name evidence="2" type="ORF">N868_04620</name>
</gene>
<feature type="region of interest" description="Disordered" evidence="1">
    <location>
        <begin position="33"/>
        <end position="55"/>
    </location>
</feature>
<organism evidence="2 3">
    <name type="scientific">Cellulomonas carbonis T26</name>
    <dbReference type="NCBI Taxonomy" id="947969"/>
    <lineage>
        <taxon>Bacteria</taxon>
        <taxon>Bacillati</taxon>
        <taxon>Actinomycetota</taxon>
        <taxon>Actinomycetes</taxon>
        <taxon>Micrococcales</taxon>
        <taxon>Cellulomonadaceae</taxon>
        <taxon>Cellulomonas</taxon>
    </lineage>
</organism>
<evidence type="ECO:0000313" key="2">
    <source>
        <dbReference type="EMBL" id="KGM09054.1"/>
    </source>
</evidence>
<reference evidence="2 3" key="2">
    <citation type="journal article" date="2015" name="Stand. Genomic Sci.">
        <title>Draft genome sequence of Cellulomonas carbonis T26(T) and comparative analysis of six Cellulomonas genomes.</title>
        <authorList>
            <person name="Zhuang W."/>
            <person name="Zhang S."/>
            <person name="Xia X."/>
            <person name="Wang G."/>
        </authorList>
    </citation>
    <scope>NUCLEOTIDE SEQUENCE [LARGE SCALE GENOMIC DNA]</scope>
    <source>
        <strain evidence="2 3">T26</strain>
    </source>
</reference>
<dbReference type="EMBL" id="AXCY01000126">
    <property type="protein sequence ID" value="KGM09054.1"/>
    <property type="molecule type" value="Genomic_DNA"/>
</dbReference>
<name>A0A0A0BPP4_9CELL</name>
<evidence type="ECO:0000256" key="1">
    <source>
        <dbReference type="SAM" id="MobiDB-lite"/>
    </source>
</evidence>
<comment type="caution">
    <text evidence="2">The sequence shown here is derived from an EMBL/GenBank/DDBJ whole genome shotgun (WGS) entry which is preliminary data.</text>
</comment>
<feature type="compositionally biased region" description="Basic residues" evidence="1">
    <location>
        <begin position="33"/>
        <end position="51"/>
    </location>
</feature>
<evidence type="ECO:0000313" key="3">
    <source>
        <dbReference type="Proteomes" id="UP000029839"/>
    </source>
</evidence>
<accession>A0A0A0BPP4</accession>
<proteinExistence type="predicted"/>
<sequence>MRGFVVTASPCASGGVVVRRRCAWSARASHGQRVSRGRGARVGRVRARRRAGVNVPSSSVVRRACPCTTRRTGRA</sequence>
<dbReference type="AlphaFoldDB" id="A0A0A0BPP4"/>
<dbReference type="Proteomes" id="UP000029839">
    <property type="component" value="Unassembled WGS sequence"/>
</dbReference>